<dbReference type="OrthoDB" id="9806939at2"/>
<evidence type="ECO:0000259" key="4">
    <source>
        <dbReference type="Pfam" id="PF25954"/>
    </source>
</evidence>
<dbReference type="InterPro" id="IPR058792">
    <property type="entry name" value="Beta-barrel_RND_2"/>
</dbReference>
<dbReference type="GO" id="GO:0015562">
    <property type="term" value="F:efflux transmembrane transporter activity"/>
    <property type="evidence" value="ECO:0007669"/>
    <property type="project" value="TreeGrafter"/>
</dbReference>
<evidence type="ECO:0000313" key="6">
    <source>
        <dbReference type="Proteomes" id="UP000245728"/>
    </source>
</evidence>
<dbReference type="AlphaFoldDB" id="A0A2S2E1S4"/>
<keyword evidence="2" id="KW-0175">Coiled coil</keyword>
<feature type="domain" description="CusB-like beta-barrel" evidence="4">
    <location>
        <begin position="204"/>
        <end position="275"/>
    </location>
</feature>
<reference evidence="5 6" key="1">
    <citation type="submission" date="2018-05" db="EMBL/GenBank/DDBJ databases">
        <title>Salinimonas sp. HMF8227 Genome sequencing and assembly.</title>
        <authorList>
            <person name="Kang H."/>
            <person name="Kang J."/>
            <person name="Cha I."/>
            <person name="Kim H."/>
            <person name="Joh K."/>
        </authorList>
    </citation>
    <scope>NUCLEOTIDE SEQUENCE [LARGE SCALE GENOMIC DNA]</scope>
    <source>
        <strain evidence="5 6">HMF8227</strain>
    </source>
</reference>
<dbReference type="GO" id="GO:1990281">
    <property type="term" value="C:efflux pump complex"/>
    <property type="evidence" value="ECO:0007669"/>
    <property type="project" value="TreeGrafter"/>
</dbReference>
<gene>
    <name evidence="5" type="ORF">HMF8227_01102</name>
</gene>
<proteinExistence type="inferred from homology"/>
<feature type="domain" description="Multidrug resistance protein MdtA-like barrel-sandwich hybrid" evidence="3">
    <location>
        <begin position="70"/>
        <end position="192"/>
    </location>
</feature>
<dbReference type="PANTHER" id="PTHR30469">
    <property type="entry name" value="MULTIDRUG RESISTANCE PROTEIN MDTA"/>
    <property type="match status" value="1"/>
</dbReference>
<dbReference type="EMBL" id="CP029347">
    <property type="protein sequence ID" value="AWL11588.1"/>
    <property type="molecule type" value="Genomic_DNA"/>
</dbReference>
<sequence>MNRSIWMAAGLAGALIVWMLLGVFSDSEGQASSEDKQKSAAPALTVQAEQRSAQTITREIKAHGSAEPEREVAIKAETSGQIRQILVDEGNQVKQGQVLARIAMDDRQARLSKAQAALAEARSQLASFETLKKDNYQSELSLQQARAAVEKAKADLAAIELDIQRTEIRAPFSGVIERFMVEQGEFVVANQGVIRLVDNDPLVIRADIAQQHIGRVKPGKTVQVELATGYKDSGPIRYIAPKANTNTRTFAIEVELDNADHALPGGVSAKLTIPTEQVQAHFVSPALISLNTNGELGVKSVDDENRVHFHPVTIVDAKTQGLWLTGLPDELGLITEGQAFVQDGETVAVRWQQQSAQVRSGGL</sequence>
<dbReference type="Pfam" id="PF25954">
    <property type="entry name" value="Beta-barrel_RND_2"/>
    <property type="match status" value="1"/>
</dbReference>
<dbReference type="Gene3D" id="1.10.287.470">
    <property type="entry name" value="Helix hairpin bin"/>
    <property type="match status" value="1"/>
</dbReference>
<accession>A0A2S2E1S4</accession>
<evidence type="ECO:0000256" key="2">
    <source>
        <dbReference type="SAM" id="Coils"/>
    </source>
</evidence>
<dbReference type="Gene3D" id="2.40.50.100">
    <property type="match status" value="1"/>
</dbReference>
<comment type="similarity">
    <text evidence="1">Belongs to the membrane fusion protein (MFP) (TC 8.A.1) family.</text>
</comment>
<evidence type="ECO:0000313" key="5">
    <source>
        <dbReference type="EMBL" id="AWL11588.1"/>
    </source>
</evidence>
<evidence type="ECO:0000259" key="3">
    <source>
        <dbReference type="Pfam" id="PF25917"/>
    </source>
</evidence>
<dbReference type="InterPro" id="IPR058625">
    <property type="entry name" value="MdtA-like_BSH"/>
</dbReference>
<dbReference type="KEGG" id="salh:HMF8227_01102"/>
<dbReference type="RefSeq" id="WP_109339219.1">
    <property type="nucleotide sequence ID" value="NZ_CP029347.1"/>
</dbReference>
<dbReference type="Proteomes" id="UP000245728">
    <property type="component" value="Chromosome"/>
</dbReference>
<protein>
    <submittedName>
        <fullName evidence="5">Uncharacterized protein</fullName>
    </submittedName>
</protein>
<dbReference type="PANTHER" id="PTHR30469:SF29">
    <property type="entry name" value="BLR2860 PROTEIN"/>
    <property type="match status" value="1"/>
</dbReference>
<evidence type="ECO:0000256" key="1">
    <source>
        <dbReference type="ARBA" id="ARBA00009477"/>
    </source>
</evidence>
<dbReference type="NCBIfam" id="TIGR01730">
    <property type="entry name" value="RND_mfp"/>
    <property type="match status" value="1"/>
</dbReference>
<keyword evidence="6" id="KW-1185">Reference proteome</keyword>
<dbReference type="Gene3D" id="2.40.30.170">
    <property type="match status" value="1"/>
</dbReference>
<organism evidence="5 6">
    <name type="scientific">Saliniradius amylolyticus</name>
    <dbReference type="NCBI Taxonomy" id="2183582"/>
    <lineage>
        <taxon>Bacteria</taxon>
        <taxon>Pseudomonadati</taxon>
        <taxon>Pseudomonadota</taxon>
        <taxon>Gammaproteobacteria</taxon>
        <taxon>Alteromonadales</taxon>
        <taxon>Alteromonadaceae</taxon>
        <taxon>Saliniradius</taxon>
    </lineage>
</organism>
<dbReference type="Pfam" id="PF25917">
    <property type="entry name" value="BSH_RND"/>
    <property type="match status" value="1"/>
</dbReference>
<name>A0A2S2E1S4_9ALTE</name>
<dbReference type="SUPFAM" id="SSF111369">
    <property type="entry name" value="HlyD-like secretion proteins"/>
    <property type="match status" value="1"/>
</dbReference>
<dbReference type="InterPro" id="IPR006143">
    <property type="entry name" value="RND_pump_MFP"/>
</dbReference>
<feature type="coiled-coil region" evidence="2">
    <location>
        <begin position="104"/>
        <end position="169"/>
    </location>
</feature>